<comment type="subcellular location">
    <subcellularLocation>
        <location evidence="1">Membrane</location>
        <topology evidence="1">Single-pass membrane protein</topology>
    </subcellularLocation>
</comment>
<dbReference type="CDD" id="cd03401">
    <property type="entry name" value="SPFH_prohibitin"/>
    <property type="match status" value="1"/>
</dbReference>
<proteinExistence type="predicted"/>
<feature type="transmembrane region" description="Helical" evidence="3">
    <location>
        <begin position="81"/>
        <end position="99"/>
    </location>
</feature>
<dbReference type="InterPro" id="IPR036013">
    <property type="entry name" value="Band_7/SPFH_dom_sf"/>
</dbReference>
<name>A0A3M9MYY2_9BACT</name>
<dbReference type="Proteomes" id="UP000271010">
    <property type="component" value="Unassembled WGS sequence"/>
</dbReference>
<keyword evidence="3" id="KW-0812">Transmembrane</keyword>
<dbReference type="Gene3D" id="3.30.479.30">
    <property type="entry name" value="Band 7 domain"/>
    <property type="match status" value="1"/>
</dbReference>
<organism evidence="5 6">
    <name type="scientific">Rufibacter immobilis</name>
    <dbReference type="NCBI Taxonomy" id="1348778"/>
    <lineage>
        <taxon>Bacteria</taxon>
        <taxon>Pseudomonadati</taxon>
        <taxon>Bacteroidota</taxon>
        <taxon>Cytophagia</taxon>
        <taxon>Cytophagales</taxon>
        <taxon>Hymenobacteraceae</taxon>
        <taxon>Rufibacter</taxon>
    </lineage>
</organism>
<reference evidence="5 6" key="1">
    <citation type="submission" date="2018-11" db="EMBL/GenBank/DDBJ databases">
        <title>Rufibacter latericius sp. nov., isolated from water in Baiyang Lake.</title>
        <authorList>
            <person name="Yang Y."/>
        </authorList>
    </citation>
    <scope>NUCLEOTIDE SEQUENCE [LARGE SCALE GENOMIC DNA]</scope>
    <source>
        <strain evidence="5 6">MCC P1</strain>
    </source>
</reference>
<dbReference type="GO" id="GO:0016020">
    <property type="term" value="C:membrane"/>
    <property type="evidence" value="ECO:0007669"/>
    <property type="project" value="UniProtKB-SubCell"/>
</dbReference>
<evidence type="ECO:0000313" key="5">
    <source>
        <dbReference type="EMBL" id="RNI29968.1"/>
    </source>
</evidence>
<dbReference type="PANTHER" id="PTHR42911:SF1">
    <property type="entry name" value="MODULATOR OF FTSH PROTEASE HFLC"/>
    <property type="match status" value="1"/>
</dbReference>
<keyword evidence="3" id="KW-0472">Membrane</keyword>
<evidence type="ECO:0000259" key="4">
    <source>
        <dbReference type="SMART" id="SM00244"/>
    </source>
</evidence>
<evidence type="ECO:0000313" key="6">
    <source>
        <dbReference type="Proteomes" id="UP000271010"/>
    </source>
</evidence>
<evidence type="ECO:0000256" key="3">
    <source>
        <dbReference type="SAM" id="Phobius"/>
    </source>
</evidence>
<dbReference type="Pfam" id="PF01145">
    <property type="entry name" value="Band_7"/>
    <property type="match status" value="1"/>
</dbReference>
<accession>A0A3M9MYY2</accession>
<dbReference type="OrthoDB" id="9812991at2"/>
<dbReference type="EMBL" id="RJJE01000009">
    <property type="protein sequence ID" value="RNI29968.1"/>
    <property type="molecule type" value="Genomic_DNA"/>
</dbReference>
<dbReference type="InterPro" id="IPR001107">
    <property type="entry name" value="Band_7"/>
</dbReference>
<dbReference type="InterPro" id="IPR000163">
    <property type="entry name" value="Prohibitin"/>
</dbReference>
<feature type="coiled-coil region" evidence="2">
    <location>
        <begin position="267"/>
        <end position="303"/>
    </location>
</feature>
<dbReference type="SUPFAM" id="SSF117892">
    <property type="entry name" value="Band 7/SPFH domain"/>
    <property type="match status" value="1"/>
</dbReference>
<comment type="caution">
    <text evidence="5">The sequence shown here is derived from an EMBL/GenBank/DDBJ whole genome shotgun (WGS) entry which is preliminary data.</text>
</comment>
<protein>
    <submittedName>
        <fullName evidence="5">Prohibitin family protein</fullName>
    </submittedName>
</protein>
<keyword evidence="2" id="KW-0175">Coiled coil</keyword>
<sequence length="341" mass="38451">MRILSGKLEELLPHETPAPASATAPATGRFSFLHPNHGVAAPAFRQFCGFRGVFPHCVAGWQLYHYQISIIQIKTPMTRRVLTSIVSTILFLILCIVATQSCTRVDAGHEGILVKLYGTDKGVQDVSLVTGRVWFNPLTEEVYEFPTFIQTKDYEAFTVNAKDGSVFTVDPTISFHVKAGASPQIFKKYRKNIEEISQTTLLNYVKDAFRIRLNQYSTEEIISKRQQFEAEVQSTLDSALQKDGFKLEQMTSGLSYPEEIVRAVNLKNRAVQQAMQVENELKVAEAQARKKIVEAQAEAEANRLRQQTLTPLLIQQQFIEKWNGSTPLYGNSPVFFKSLEK</sequence>
<feature type="domain" description="Band 7" evidence="4">
    <location>
        <begin position="100"/>
        <end position="268"/>
    </location>
</feature>
<dbReference type="PANTHER" id="PTHR42911">
    <property type="entry name" value="MODULATOR OF FTSH PROTEASE HFLC"/>
    <property type="match status" value="1"/>
</dbReference>
<evidence type="ECO:0000256" key="1">
    <source>
        <dbReference type="ARBA" id="ARBA00004167"/>
    </source>
</evidence>
<keyword evidence="3" id="KW-1133">Transmembrane helix</keyword>
<keyword evidence="6" id="KW-1185">Reference proteome</keyword>
<dbReference type="SMART" id="SM00244">
    <property type="entry name" value="PHB"/>
    <property type="match status" value="1"/>
</dbReference>
<gene>
    <name evidence="5" type="ORF">EFA69_10600</name>
</gene>
<dbReference type="AlphaFoldDB" id="A0A3M9MYY2"/>
<evidence type="ECO:0000256" key="2">
    <source>
        <dbReference type="SAM" id="Coils"/>
    </source>
</evidence>